<evidence type="ECO:0000313" key="2">
    <source>
        <dbReference type="Proteomes" id="UP000811609"/>
    </source>
</evidence>
<organism evidence="1 2">
    <name type="scientific">Carya illinoinensis</name>
    <name type="common">Pecan</name>
    <dbReference type="NCBI Taxonomy" id="32201"/>
    <lineage>
        <taxon>Eukaryota</taxon>
        <taxon>Viridiplantae</taxon>
        <taxon>Streptophyta</taxon>
        <taxon>Embryophyta</taxon>
        <taxon>Tracheophyta</taxon>
        <taxon>Spermatophyta</taxon>
        <taxon>Magnoliopsida</taxon>
        <taxon>eudicotyledons</taxon>
        <taxon>Gunneridae</taxon>
        <taxon>Pentapetalae</taxon>
        <taxon>rosids</taxon>
        <taxon>fabids</taxon>
        <taxon>Fagales</taxon>
        <taxon>Juglandaceae</taxon>
        <taxon>Carya</taxon>
    </lineage>
</organism>
<proteinExistence type="predicted"/>
<protein>
    <submittedName>
        <fullName evidence="1">Uncharacterized protein</fullName>
    </submittedName>
</protein>
<name>A0A8T1Q9P0_CARIL</name>
<comment type="caution">
    <text evidence="1">The sequence shown here is derived from an EMBL/GenBank/DDBJ whole genome shotgun (WGS) entry which is preliminary data.</text>
</comment>
<evidence type="ECO:0000313" key="1">
    <source>
        <dbReference type="EMBL" id="KAG6651062.1"/>
    </source>
</evidence>
<dbReference type="Proteomes" id="UP000811609">
    <property type="component" value="Chromosome 6"/>
</dbReference>
<dbReference type="EMBL" id="CM031814">
    <property type="protein sequence ID" value="KAG6651062.1"/>
    <property type="molecule type" value="Genomic_DNA"/>
</dbReference>
<dbReference type="AlphaFoldDB" id="A0A8T1Q9P0"/>
<keyword evidence="2" id="KW-1185">Reference proteome</keyword>
<reference evidence="1" key="1">
    <citation type="submission" date="2020-12" db="EMBL/GenBank/DDBJ databases">
        <title>WGS assembly of Carya illinoinensis cv. Pawnee.</title>
        <authorList>
            <person name="Platts A."/>
            <person name="Shu S."/>
            <person name="Wright S."/>
            <person name="Barry K."/>
            <person name="Edger P."/>
            <person name="Pires J.C."/>
            <person name="Schmutz J."/>
        </authorList>
    </citation>
    <scope>NUCLEOTIDE SEQUENCE</scope>
    <source>
        <tissue evidence="1">Leaf</tissue>
    </source>
</reference>
<gene>
    <name evidence="1" type="ORF">CIPAW_06G086200</name>
</gene>
<sequence>MEYIKGRKWLQVQQLVKEKACHRGRIVQARRSRCLLQKNSLLHINWTHHLTQRHRFRPTECLAVRWKHLKTNHCFLIPLIKLLTITQEIWRLI</sequence>
<accession>A0A8T1Q9P0</accession>